<organism evidence="2 3">
    <name type="scientific">Pseudochrobactrum asaccharolyticum</name>
    <dbReference type="NCBI Taxonomy" id="354351"/>
    <lineage>
        <taxon>Bacteria</taxon>
        <taxon>Pseudomonadati</taxon>
        <taxon>Pseudomonadota</taxon>
        <taxon>Alphaproteobacteria</taxon>
        <taxon>Hyphomicrobiales</taxon>
        <taxon>Brucellaceae</taxon>
        <taxon>Pseudochrobactrum</taxon>
    </lineage>
</organism>
<evidence type="ECO:0000259" key="1">
    <source>
        <dbReference type="Pfam" id="PF05171"/>
    </source>
</evidence>
<gene>
    <name evidence="2" type="ORF">DFR47_101820</name>
</gene>
<dbReference type="Gene3D" id="3.40.1570.10">
    <property type="entry name" value="HemS/ChuS/ChuX like domains"/>
    <property type="match status" value="2"/>
</dbReference>
<proteinExistence type="predicted"/>
<dbReference type="SUPFAM" id="SSF144064">
    <property type="entry name" value="Heme iron utilization protein-like"/>
    <property type="match status" value="1"/>
</dbReference>
<keyword evidence="3" id="KW-1185">Reference proteome</keyword>
<evidence type="ECO:0000313" key="2">
    <source>
        <dbReference type="EMBL" id="RBO99206.1"/>
    </source>
</evidence>
<protein>
    <submittedName>
        <fullName evidence="2">Putative hemin transport protein</fullName>
    </submittedName>
</protein>
<sequence>MTATHSVSRTLAPQDILRLRSENPKSRERDFAQANGITEADYVAAHVGTTAIRLNVDIAAILNGAETLGEVMALTRNESVVHEKIGPYEKVSVGPHASIVLGKQIDLRIFPKAWAYGFAVEKTDNEGNIRRSLQFFNRAGDAVHKIHLRDNSDLAAYDALVAQLRSEEQSQTVETRPAKQTEPTDIATVDVDGFRERWTNLTDVHQFVMLLRDFAVSRKQAVELAGEEFAWELEAGTVESMMNTASETGQPIMVFVGNNGCIQIHTGPVKEIKMMGPWLNVMDPTFHMHLRTDHIHSVWAVRKPTKDGHVTSLEAYDAQGEMIAQFFGERHEGEAERTDWRELVEALPRLARSVAA</sequence>
<dbReference type="Proteomes" id="UP000252893">
    <property type="component" value="Unassembled WGS sequence"/>
</dbReference>
<dbReference type="AlphaFoldDB" id="A0A366EA08"/>
<name>A0A366EA08_9HYPH</name>
<dbReference type="CDD" id="cd16831">
    <property type="entry name" value="HemS-like_C"/>
    <property type="match status" value="1"/>
</dbReference>
<dbReference type="OrthoDB" id="316630at2"/>
<dbReference type="CDD" id="cd16830">
    <property type="entry name" value="HemS-like_N"/>
    <property type="match status" value="1"/>
</dbReference>
<dbReference type="RefSeq" id="WP_113943060.1">
    <property type="nucleotide sequence ID" value="NZ_JBHEEG010000005.1"/>
</dbReference>
<feature type="domain" description="Haemin-degrading HemS/ChuX" evidence="1">
    <location>
        <begin position="36"/>
        <end position="164"/>
    </location>
</feature>
<accession>A0A366EA08</accession>
<reference evidence="2 3" key="1">
    <citation type="submission" date="2018-06" db="EMBL/GenBank/DDBJ databases">
        <title>Genomic Encyclopedia of Type Strains, Phase IV (KMG-IV): sequencing the most valuable type-strain genomes for metagenomic binning, comparative biology and taxonomic classification.</title>
        <authorList>
            <person name="Goeker M."/>
        </authorList>
    </citation>
    <scope>NUCLEOTIDE SEQUENCE [LARGE SCALE GENOMIC DNA]</scope>
    <source>
        <strain evidence="2 3">DSM 25619</strain>
    </source>
</reference>
<dbReference type="EMBL" id="QNRH01000001">
    <property type="protein sequence ID" value="RBO99206.1"/>
    <property type="molecule type" value="Genomic_DNA"/>
</dbReference>
<dbReference type="Pfam" id="PF05171">
    <property type="entry name" value="HemS"/>
    <property type="match status" value="2"/>
</dbReference>
<evidence type="ECO:0000313" key="3">
    <source>
        <dbReference type="Proteomes" id="UP000252893"/>
    </source>
</evidence>
<feature type="domain" description="Haemin-degrading HemS/ChuX" evidence="1">
    <location>
        <begin position="216"/>
        <end position="347"/>
    </location>
</feature>
<dbReference type="InterPro" id="IPR007845">
    <property type="entry name" value="HemS/ChuX_dom"/>
</dbReference>
<dbReference type="GO" id="GO:0006826">
    <property type="term" value="P:iron ion transport"/>
    <property type="evidence" value="ECO:0007669"/>
    <property type="project" value="InterPro"/>
</dbReference>
<dbReference type="InterPro" id="IPR053733">
    <property type="entry name" value="Heme_Transport_Util_sf"/>
</dbReference>
<comment type="caution">
    <text evidence="2">The sequence shown here is derived from an EMBL/GenBank/DDBJ whole genome shotgun (WGS) entry which is preliminary data.</text>
</comment>